<evidence type="ECO:0000313" key="5">
    <source>
        <dbReference type="EMBL" id="EEY60721.1"/>
    </source>
</evidence>
<comment type="similarity">
    <text evidence="3">Belongs to the glycosyl hydrolase 28 family.</text>
</comment>
<keyword evidence="3" id="KW-0378">Hydrolase</keyword>
<protein>
    <submittedName>
        <fullName evidence="5">Uncharacterized protein</fullName>
    </submittedName>
</protein>
<dbReference type="AlphaFoldDB" id="D0P3R5"/>
<dbReference type="InterPro" id="IPR000743">
    <property type="entry name" value="Glyco_hydro_28"/>
</dbReference>
<keyword evidence="3" id="KW-0326">Glycosidase</keyword>
<feature type="region of interest" description="Disordered" evidence="4">
    <location>
        <begin position="127"/>
        <end position="154"/>
    </location>
</feature>
<dbReference type="OrthoDB" id="1546079at2759"/>
<dbReference type="STRING" id="403677.D0P3R5"/>
<gene>
    <name evidence="5" type="ORF">PITG_21409</name>
</gene>
<dbReference type="PANTHER" id="PTHR31884">
    <property type="entry name" value="POLYGALACTURONASE"/>
    <property type="match status" value="1"/>
</dbReference>
<dbReference type="Gene3D" id="2.160.20.10">
    <property type="entry name" value="Single-stranded right-handed beta-helix, Pectin lyase-like"/>
    <property type="match status" value="1"/>
</dbReference>
<dbReference type="GO" id="GO:0045490">
    <property type="term" value="P:pectin catabolic process"/>
    <property type="evidence" value="ECO:0007669"/>
    <property type="project" value="TreeGrafter"/>
</dbReference>
<dbReference type="GO" id="GO:0004650">
    <property type="term" value="F:polygalacturonase activity"/>
    <property type="evidence" value="ECO:0007669"/>
    <property type="project" value="InterPro"/>
</dbReference>
<proteinExistence type="inferred from homology"/>
<feature type="region of interest" description="Disordered" evidence="4">
    <location>
        <begin position="249"/>
        <end position="282"/>
    </location>
</feature>
<dbReference type="Pfam" id="PF00295">
    <property type="entry name" value="Glyco_hydro_28"/>
    <property type="match status" value="1"/>
</dbReference>
<keyword evidence="1" id="KW-0732">Signal</keyword>
<feature type="compositionally biased region" description="Low complexity" evidence="4">
    <location>
        <begin position="1"/>
        <end position="16"/>
    </location>
</feature>
<name>D0P3R5_PHYIT</name>
<organism evidence="5 6">
    <name type="scientific">Phytophthora infestans (strain T30-4)</name>
    <name type="common">Potato late blight agent</name>
    <dbReference type="NCBI Taxonomy" id="403677"/>
    <lineage>
        <taxon>Eukaryota</taxon>
        <taxon>Sar</taxon>
        <taxon>Stramenopiles</taxon>
        <taxon>Oomycota</taxon>
        <taxon>Peronosporomycetes</taxon>
        <taxon>Peronosporales</taxon>
        <taxon>Peronosporaceae</taxon>
        <taxon>Phytophthora</taxon>
    </lineage>
</organism>
<dbReference type="EMBL" id="DS028411">
    <property type="protein sequence ID" value="EEY60721.1"/>
    <property type="molecule type" value="Genomic_DNA"/>
</dbReference>
<evidence type="ECO:0000256" key="4">
    <source>
        <dbReference type="SAM" id="MobiDB-lite"/>
    </source>
</evidence>
<dbReference type="InParanoid" id="D0P3R5"/>
<feature type="region of interest" description="Disordered" evidence="4">
    <location>
        <begin position="1"/>
        <end position="24"/>
    </location>
</feature>
<dbReference type="GO" id="GO:0071555">
    <property type="term" value="P:cell wall organization"/>
    <property type="evidence" value="ECO:0007669"/>
    <property type="project" value="UniProtKB-KW"/>
</dbReference>
<dbReference type="GeneID" id="9466656"/>
<keyword evidence="6" id="KW-1185">Reference proteome</keyword>
<evidence type="ECO:0000256" key="1">
    <source>
        <dbReference type="ARBA" id="ARBA00022729"/>
    </source>
</evidence>
<dbReference type="KEGG" id="pif:PITG_21409"/>
<dbReference type="GO" id="GO:0005576">
    <property type="term" value="C:extracellular region"/>
    <property type="evidence" value="ECO:0007669"/>
    <property type="project" value="TreeGrafter"/>
</dbReference>
<evidence type="ECO:0000256" key="3">
    <source>
        <dbReference type="RuleBase" id="RU361169"/>
    </source>
</evidence>
<accession>D0P3R5</accession>
<evidence type="ECO:0000313" key="6">
    <source>
        <dbReference type="Proteomes" id="UP000006643"/>
    </source>
</evidence>
<keyword evidence="2" id="KW-0961">Cell wall biogenesis/degradation</keyword>
<dbReference type="RefSeq" id="XP_002895058.1">
    <property type="nucleotide sequence ID" value="XM_002895012.1"/>
</dbReference>
<dbReference type="InterPro" id="IPR050434">
    <property type="entry name" value="Glycosyl_hydrlase_28"/>
</dbReference>
<feature type="compositionally biased region" description="Polar residues" evidence="4">
    <location>
        <begin position="141"/>
        <end position="154"/>
    </location>
</feature>
<evidence type="ECO:0000256" key="2">
    <source>
        <dbReference type="ARBA" id="ARBA00023316"/>
    </source>
</evidence>
<sequence>MARTGTSTTGTTSGTTKKCSRSGQVGGGSLMVWARMSHYGKTEIAFLEGRYANANGTELEAKVQRENTQPRRSLSVVIPETSNGRAPPVNLVKPVGHRLLPRGLPPSSGLAVPVERVPVLQHLQRHPVNPQSRGQGIPANPLSNSSRQQLQANRRSNRLQAVPVNLHNNNRPLLQACENIVIKDLSVPASTTLDLTKVAKGATITFEGTSTFEYAEWEGPLVLLTGIELTVMCPVPGNGGVIPGALPPVGMTRDPGNHSSPRRPVRMVPVEPNNARAPDRAR</sequence>
<dbReference type="HOGENOM" id="CLU_988543_0_0_1"/>
<dbReference type="InterPro" id="IPR012334">
    <property type="entry name" value="Pectin_lyas_fold"/>
</dbReference>
<dbReference type="PANTHER" id="PTHR31884:SF1">
    <property type="entry name" value="POLYGALACTURONASE"/>
    <property type="match status" value="1"/>
</dbReference>
<dbReference type="Proteomes" id="UP000006643">
    <property type="component" value="Unassembled WGS sequence"/>
</dbReference>
<dbReference type="VEuPathDB" id="FungiDB:PITG_21409"/>
<reference evidence="6" key="1">
    <citation type="journal article" date="2009" name="Nature">
        <title>Genome sequence and analysis of the Irish potato famine pathogen Phytophthora infestans.</title>
        <authorList>
            <consortium name="The Broad Institute Genome Sequencing Platform"/>
            <person name="Haas B.J."/>
            <person name="Kamoun S."/>
            <person name="Zody M.C."/>
            <person name="Jiang R.H."/>
            <person name="Handsaker R.E."/>
            <person name="Cano L.M."/>
            <person name="Grabherr M."/>
            <person name="Kodira C.D."/>
            <person name="Raffaele S."/>
            <person name="Torto-Alalibo T."/>
            <person name="Bozkurt T.O."/>
            <person name="Ah-Fong A.M."/>
            <person name="Alvarado L."/>
            <person name="Anderson V.L."/>
            <person name="Armstrong M.R."/>
            <person name="Avrova A."/>
            <person name="Baxter L."/>
            <person name="Beynon J."/>
            <person name="Boevink P.C."/>
            <person name="Bollmann S.R."/>
            <person name="Bos J.I."/>
            <person name="Bulone V."/>
            <person name="Cai G."/>
            <person name="Cakir C."/>
            <person name="Carrington J.C."/>
            <person name="Chawner M."/>
            <person name="Conti L."/>
            <person name="Costanzo S."/>
            <person name="Ewan R."/>
            <person name="Fahlgren N."/>
            <person name="Fischbach M.A."/>
            <person name="Fugelstad J."/>
            <person name="Gilroy E.M."/>
            <person name="Gnerre S."/>
            <person name="Green P.J."/>
            <person name="Grenville-Briggs L.J."/>
            <person name="Griffith J."/>
            <person name="Grunwald N.J."/>
            <person name="Horn K."/>
            <person name="Horner N.R."/>
            <person name="Hu C.H."/>
            <person name="Huitema E."/>
            <person name="Jeong D.H."/>
            <person name="Jones A.M."/>
            <person name="Jones J.D."/>
            <person name="Jones R.W."/>
            <person name="Karlsson E.K."/>
            <person name="Kunjeti S.G."/>
            <person name="Lamour K."/>
            <person name="Liu Z."/>
            <person name="Ma L."/>
            <person name="Maclean D."/>
            <person name="Chibucos M.C."/>
            <person name="McDonald H."/>
            <person name="McWalters J."/>
            <person name="Meijer H.J."/>
            <person name="Morgan W."/>
            <person name="Morris P.F."/>
            <person name="Munro C.A."/>
            <person name="O'Neill K."/>
            <person name="Ospina-Giraldo M."/>
            <person name="Pinzon A."/>
            <person name="Pritchard L."/>
            <person name="Ramsahoye B."/>
            <person name="Ren Q."/>
            <person name="Restrepo S."/>
            <person name="Roy S."/>
            <person name="Sadanandom A."/>
            <person name="Savidor A."/>
            <person name="Schornack S."/>
            <person name="Schwartz D.C."/>
            <person name="Schumann U.D."/>
            <person name="Schwessinger B."/>
            <person name="Seyer L."/>
            <person name="Sharpe T."/>
            <person name="Silvar C."/>
            <person name="Song J."/>
            <person name="Studholme D.J."/>
            <person name="Sykes S."/>
            <person name="Thines M."/>
            <person name="van de Vondervoort P.J."/>
            <person name="Phuntumart V."/>
            <person name="Wawra S."/>
            <person name="Weide R."/>
            <person name="Win J."/>
            <person name="Young C."/>
            <person name="Zhou S."/>
            <person name="Fry W."/>
            <person name="Meyers B.C."/>
            <person name="van West P."/>
            <person name="Ristaino J."/>
            <person name="Govers F."/>
            <person name="Birch P.R."/>
            <person name="Whisson S.C."/>
            <person name="Judelson H.S."/>
            <person name="Nusbaum C."/>
        </authorList>
    </citation>
    <scope>NUCLEOTIDE SEQUENCE [LARGE SCALE GENOMIC DNA]</scope>
    <source>
        <strain evidence="6">T30-4</strain>
    </source>
</reference>